<evidence type="ECO:0000313" key="2">
    <source>
        <dbReference type="EMBL" id="MCP9292752.1"/>
    </source>
</evidence>
<dbReference type="Proteomes" id="UP001139125">
    <property type="component" value="Unassembled WGS sequence"/>
</dbReference>
<evidence type="ECO:0008006" key="4">
    <source>
        <dbReference type="Google" id="ProtNLM"/>
    </source>
</evidence>
<proteinExistence type="predicted"/>
<feature type="chain" id="PRO_5040772969" description="WD40-like Beta Propeller Repeat" evidence="1">
    <location>
        <begin position="21"/>
        <end position="887"/>
    </location>
</feature>
<comment type="caution">
    <text evidence="2">The sequence shown here is derived from an EMBL/GenBank/DDBJ whole genome shotgun (WGS) entry which is preliminary data.</text>
</comment>
<protein>
    <recommendedName>
        <fullName evidence="4">WD40-like Beta Propeller Repeat</fullName>
    </recommendedName>
</protein>
<sequence length="887" mass="101613">MFKKSILFIALSFSVQLLFAQGFNSTSGRNHPELNWQVAETEHFLIMYPERIAGIEGEAAAIAEQTYEALSKNLEVTFDQKIRIYLSDEDEVNNGFAVPFSRPYTNIWVNLNDYSEIWTGQEKWLRKVIAHELAHIFHFEAVKSPLGLLQYTFANPLPGFWTEGLAQYETEKWDSQRGDRWLRKAIFDDDLNYSSGQSLEDGRLLYAMGNSQLRYFAEQYRDTSLANLLQHRKKLFGLIRYHDFGNAFEETIDGGYSGFYDRWRKHVNVYYNTVASQMERTDSLHADEFSFPGQFYFDASVSPDDSLLAVLSLTSMSRPVRRLYVTSTDSSRQNTLIGEGAINSDLNWLDPQHLLYSRMVRGKHSSLINDIFLYDLEKEKETRLTVNRKAKFPAAGSSQNQIGYIVNEGGTGNLFVMNLETRKEEKLTDYSGDIQLLWPLWVEGENVWLLHRFAENGDRNLVLIDPETGSEKTIDPEQVDNRKAILSPDGSKIAYISLRDEVPNVFIYDFESGVESRFTNLFTGGEVFGWVSDFDSTGEEHLVIGASETRTQDKLHFVSAGREVYQPELNLPETYASWRHQSPENEIPSNIKPNPALITDRYSYNAFQNLTHIASFGFPYYSDANDWGVFATSNWTEPLAKHTISGGGWLSIPDPLNKSYGALSYINNQLYPTLTFSVYQIPENGQYYGEEFLFEEYIGADIAINWPLDVFSSSYQNSSWSARFRHYSTDPMGENRFTSNPNLATPQNATVTDLQLSWQIKKQRPWKNNSYHPLDGTGLQLSVKASEKIIGSDTRTLTSDIHGYTVQPFLGLNRIFLEGRFQSQWGNNLPQNYIGFSRYDNVDISLPNDIPLQFFGDNERIRGYRKFVTGKQVAFGSVEYRIPFIPS</sequence>
<dbReference type="PANTHER" id="PTHR36842">
    <property type="entry name" value="PROTEIN TOLB HOMOLOG"/>
    <property type="match status" value="1"/>
</dbReference>
<dbReference type="EMBL" id="JANDBC010000003">
    <property type="protein sequence ID" value="MCP9292752.1"/>
    <property type="molecule type" value="Genomic_DNA"/>
</dbReference>
<dbReference type="InterPro" id="IPR011042">
    <property type="entry name" value="6-blade_b-propeller_TolB-like"/>
</dbReference>
<keyword evidence="1" id="KW-0732">Signal</keyword>
<gene>
    <name evidence="2" type="ORF">NM125_14275</name>
</gene>
<dbReference type="PANTHER" id="PTHR36842:SF1">
    <property type="entry name" value="PROTEIN TOLB"/>
    <property type="match status" value="1"/>
</dbReference>
<dbReference type="SUPFAM" id="SSF69304">
    <property type="entry name" value="Tricorn protease N-terminal domain"/>
    <property type="match status" value="1"/>
</dbReference>
<accession>A0A9X2RH12</accession>
<dbReference type="Gene3D" id="2.120.10.30">
    <property type="entry name" value="TolB, C-terminal domain"/>
    <property type="match status" value="2"/>
</dbReference>
<evidence type="ECO:0000256" key="1">
    <source>
        <dbReference type="SAM" id="SignalP"/>
    </source>
</evidence>
<name>A0A9X2RH12_9BACT</name>
<dbReference type="RefSeq" id="WP_255135650.1">
    <property type="nucleotide sequence ID" value="NZ_JANDBC010000003.1"/>
</dbReference>
<evidence type="ECO:0000313" key="3">
    <source>
        <dbReference type="Proteomes" id="UP001139125"/>
    </source>
</evidence>
<reference evidence="2" key="1">
    <citation type="submission" date="2022-06" db="EMBL/GenBank/DDBJ databases">
        <title>Gracilimonas sp. CAU 1638 isolated from sea sediment.</title>
        <authorList>
            <person name="Kim W."/>
        </authorList>
    </citation>
    <scope>NUCLEOTIDE SEQUENCE</scope>
    <source>
        <strain evidence="2">CAU 1638</strain>
    </source>
</reference>
<keyword evidence="3" id="KW-1185">Reference proteome</keyword>
<organism evidence="2 3">
    <name type="scientific">Gracilimonas sediminicola</name>
    <dbReference type="NCBI Taxonomy" id="2952158"/>
    <lineage>
        <taxon>Bacteria</taxon>
        <taxon>Pseudomonadati</taxon>
        <taxon>Balneolota</taxon>
        <taxon>Balneolia</taxon>
        <taxon>Balneolales</taxon>
        <taxon>Balneolaceae</taxon>
        <taxon>Gracilimonas</taxon>
    </lineage>
</organism>
<feature type="signal peptide" evidence="1">
    <location>
        <begin position="1"/>
        <end position="20"/>
    </location>
</feature>
<dbReference type="AlphaFoldDB" id="A0A9X2RH12"/>